<dbReference type="EMBL" id="JH992966">
    <property type="protein sequence ID" value="EKX54955.1"/>
    <property type="molecule type" value="Genomic_DNA"/>
</dbReference>
<organism evidence="2">
    <name type="scientific">Guillardia theta (strain CCMP2712)</name>
    <name type="common">Cryptophyte</name>
    <dbReference type="NCBI Taxonomy" id="905079"/>
    <lineage>
        <taxon>Eukaryota</taxon>
        <taxon>Cryptophyceae</taxon>
        <taxon>Pyrenomonadales</taxon>
        <taxon>Geminigeraceae</taxon>
        <taxon>Guillardia</taxon>
    </lineage>
</organism>
<evidence type="ECO:0000313" key="4">
    <source>
        <dbReference type="Proteomes" id="UP000011087"/>
    </source>
</evidence>
<feature type="region of interest" description="Disordered" evidence="1">
    <location>
        <begin position="1"/>
        <end position="22"/>
    </location>
</feature>
<evidence type="ECO:0000256" key="1">
    <source>
        <dbReference type="SAM" id="MobiDB-lite"/>
    </source>
</evidence>
<accession>L1K3B4</accession>
<sequence>MESMEMVSMDTSMQSESSNEASPLRLCNESIIDMTSSLTPPLKRLHTYSMDDDLSAEKTRMLDTPDQASPDQSFHFTHFHKAVSKESPFKRGVDLRVQIPNQMHLRKGAVVVSPHANIFMDDQQFPQSANSQKPDSELILHTCAD</sequence>
<name>L1K3B4_GUITC</name>
<dbReference type="KEGG" id="gtt:GUITHDRAFT_149913"/>
<feature type="compositionally biased region" description="Polar residues" evidence="1">
    <location>
        <begin position="9"/>
        <end position="21"/>
    </location>
</feature>
<reference evidence="4" key="2">
    <citation type="submission" date="2012-11" db="EMBL/GenBank/DDBJ databases">
        <authorList>
            <person name="Kuo A."/>
            <person name="Curtis B.A."/>
            <person name="Tanifuji G."/>
            <person name="Burki F."/>
            <person name="Gruber A."/>
            <person name="Irimia M."/>
            <person name="Maruyama S."/>
            <person name="Arias M.C."/>
            <person name="Ball S.G."/>
            <person name="Gile G.H."/>
            <person name="Hirakawa Y."/>
            <person name="Hopkins J.F."/>
            <person name="Rensing S.A."/>
            <person name="Schmutz J."/>
            <person name="Symeonidi A."/>
            <person name="Elias M."/>
            <person name="Eveleigh R.J."/>
            <person name="Herman E.K."/>
            <person name="Klute M.J."/>
            <person name="Nakayama T."/>
            <person name="Obornik M."/>
            <person name="Reyes-Prieto A."/>
            <person name="Armbrust E.V."/>
            <person name="Aves S.J."/>
            <person name="Beiko R.G."/>
            <person name="Coutinho P."/>
            <person name="Dacks J.B."/>
            <person name="Durnford D.G."/>
            <person name="Fast N.M."/>
            <person name="Green B.R."/>
            <person name="Grisdale C."/>
            <person name="Hempe F."/>
            <person name="Henrissat B."/>
            <person name="Hoppner M.P."/>
            <person name="Ishida K.-I."/>
            <person name="Kim E."/>
            <person name="Koreny L."/>
            <person name="Kroth P.G."/>
            <person name="Liu Y."/>
            <person name="Malik S.-B."/>
            <person name="Maier U.G."/>
            <person name="McRose D."/>
            <person name="Mock T."/>
            <person name="Neilson J.A."/>
            <person name="Onodera N.T."/>
            <person name="Poole A.M."/>
            <person name="Pritham E.J."/>
            <person name="Richards T.A."/>
            <person name="Rocap G."/>
            <person name="Roy S.W."/>
            <person name="Sarai C."/>
            <person name="Schaack S."/>
            <person name="Shirato S."/>
            <person name="Slamovits C.H."/>
            <person name="Spencer D.F."/>
            <person name="Suzuki S."/>
            <person name="Worden A.Z."/>
            <person name="Zauner S."/>
            <person name="Barry K."/>
            <person name="Bell C."/>
            <person name="Bharti A.K."/>
            <person name="Crow J.A."/>
            <person name="Grimwood J."/>
            <person name="Kramer R."/>
            <person name="Lindquist E."/>
            <person name="Lucas S."/>
            <person name="Salamov A."/>
            <person name="McFadden G.I."/>
            <person name="Lane C.E."/>
            <person name="Keeling P.J."/>
            <person name="Gray M.W."/>
            <person name="Grigoriev I.V."/>
            <person name="Archibald J.M."/>
        </authorList>
    </citation>
    <scope>NUCLEOTIDE SEQUENCE</scope>
    <source>
        <strain evidence="4">CCMP2712</strain>
    </source>
</reference>
<evidence type="ECO:0000313" key="3">
    <source>
        <dbReference type="EnsemblProtists" id="EKX54955"/>
    </source>
</evidence>
<evidence type="ECO:0000313" key="2">
    <source>
        <dbReference type="EMBL" id="EKX54955.1"/>
    </source>
</evidence>
<gene>
    <name evidence="2" type="ORF">GUITHDRAFT_149913</name>
</gene>
<dbReference type="Proteomes" id="UP000011087">
    <property type="component" value="Unassembled WGS sequence"/>
</dbReference>
<dbReference type="GeneID" id="17311634"/>
<proteinExistence type="predicted"/>
<dbReference type="HOGENOM" id="CLU_1791958_0_0_1"/>
<reference evidence="2 4" key="1">
    <citation type="journal article" date="2012" name="Nature">
        <title>Algal genomes reveal evolutionary mosaicism and the fate of nucleomorphs.</title>
        <authorList>
            <consortium name="DOE Joint Genome Institute"/>
            <person name="Curtis B.A."/>
            <person name="Tanifuji G."/>
            <person name="Burki F."/>
            <person name="Gruber A."/>
            <person name="Irimia M."/>
            <person name="Maruyama S."/>
            <person name="Arias M.C."/>
            <person name="Ball S.G."/>
            <person name="Gile G.H."/>
            <person name="Hirakawa Y."/>
            <person name="Hopkins J.F."/>
            <person name="Kuo A."/>
            <person name="Rensing S.A."/>
            <person name="Schmutz J."/>
            <person name="Symeonidi A."/>
            <person name="Elias M."/>
            <person name="Eveleigh R.J."/>
            <person name="Herman E.K."/>
            <person name="Klute M.J."/>
            <person name="Nakayama T."/>
            <person name="Obornik M."/>
            <person name="Reyes-Prieto A."/>
            <person name="Armbrust E.V."/>
            <person name="Aves S.J."/>
            <person name="Beiko R.G."/>
            <person name="Coutinho P."/>
            <person name="Dacks J.B."/>
            <person name="Durnford D.G."/>
            <person name="Fast N.M."/>
            <person name="Green B.R."/>
            <person name="Grisdale C.J."/>
            <person name="Hempel F."/>
            <person name="Henrissat B."/>
            <person name="Hoppner M.P."/>
            <person name="Ishida K."/>
            <person name="Kim E."/>
            <person name="Koreny L."/>
            <person name="Kroth P.G."/>
            <person name="Liu Y."/>
            <person name="Malik S.B."/>
            <person name="Maier U.G."/>
            <person name="McRose D."/>
            <person name="Mock T."/>
            <person name="Neilson J.A."/>
            <person name="Onodera N.T."/>
            <person name="Poole A.M."/>
            <person name="Pritham E.J."/>
            <person name="Richards T.A."/>
            <person name="Rocap G."/>
            <person name="Roy S.W."/>
            <person name="Sarai C."/>
            <person name="Schaack S."/>
            <person name="Shirato S."/>
            <person name="Slamovits C.H."/>
            <person name="Spencer D.F."/>
            <person name="Suzuki S."/>
            <person name="Worden A.Z."/>
            <person name="Zauner S."/>
            <person name="Barry K."/>
            <person name="Bell C."/>
            <person name="Bharti A.K."/>
            <person name="Crow J.A."/>
            <person name="Grimwood J."/>
            <person name="Kramer R."/>
            <person name="Lindquist E."/>
            <person name="Lucas S."/>
            <person name="Salamov A."/>
            <person name="McFadden G.I."/>
            <person name="Lane C.E."/>
            <person name="Keeling P.J."/>
            <person name="Gray M.W."/>
            <person name="Grigoriev I.V."/>
            <person name="Archibald J.M."/>
        </authorList>
    </citation>
    <scope>NUCLEOTIDE SEQUENCE</scope>
    <source>
        <strain evidence="2 4">CCMP2712</strain>
    </source>
</reference>
<dbReference type="PaxDb" id="55529-EKX54955"/>
<dbReference type="AlphaFoldDB" id="L1K3B4"/>
<reference evidence="3" key="3">
    <citation type="submission" date="2015-06" db="UniProtKB">
        <authorList>
            <consortium name="EnsemblProtists"/>
        </authorList>
    </citation>
    <scope>IDENTIFICATION</scope>
</reference>
<keyword evidence="4" id="KW-1185">Reference proteome</keyword>
<dbReference type="EnsemblProtists" id="EKX54955">
    <property type="protein sequence ID" value="EKX54955"/>
    <property type="gene ID" value="GUITHDRAFT_149913"/>
</dbReference>
<dbReference type="RefSeq" id="XP_005841935.1">
    <property type="nucleotide sequence ID" value="XM_005841878.1"/>
</dbReference>
<feature type="non-terminal residue" evidence="2">
    <location>
        <position position="145"/>
    </location>
</feature>
<protein>
    <submittedName>
        <fullName evidence="2 3">Uncharacterized protein</fullName>
    </submittedName>
</protein>